<name>A0A9D5A240_PEA</name>
<dbReference type="InterPro" id="IPR045051">
    <property type="entry name" value="SBT"/>
</dbReference>
<accession>A0A9D5A240</accession>
<protein>
    <submittedName>
        <fullName evidence="5">Uncharacterized protein</fullName>
    </submittedName>
</protein>
<keyword evidence="6" id="KW-1185">Reference proteome</keyword>
<dbReference type="Proteomes" id="UP001058974">
    <property type="component" value="Chromosome 7"/>
</dbReference>
<evidence type="ECO:0000256" key="3">
    <source>
        <dbReference type="ARBA" id="ARBA00022729"/>
    </source>
</evidence>
<comment type="caution">
    <text evidence="5">The sequence shown here is derived from an EMBL/GenBank/DDBJ whole genome shotgun (WGS) entry which is preliminary data.</text>
</comment>
<sequence length="273" mass="29394">MNSSSQEEASRHLDHAKMHFDEGLSARHKGGESTKLSCSSKAGQEVPPSHLGSTENARTAAATNRGVLVVSPAGNEGILSSATNLAPWMLIVAASSTDRDFTSVIMLENGAKVTGESLSLFEMNASSRIISALQAFVGYFTPYQSIEAKEINVGALERLVARSPNLKSLRLNRSVPAIALQRILVRAPQMADLGIGSFIHDLNSEAYIKLKNTILRCRSITSLSVFLEVDPFGLTVVYPICWNITSLNLKLCIVTPEESCDYHSLASNATSAL</sequence>
<dbReference type="GO" id="GO:0004252">
    <property type="term" value="F:serine-type endopeptidase activity"/>
    <property type="evidence" value="ECO:0007669"/>
    <property type="project" value="InterPro"/>
</dbReference>
<evidence type="ECO:0000313" key="5">
    <source>
        <dbReference type="EMBL" id="KAI5390305.1"/>
    </source>
</evidence>
<reference evidence="5 6" key="1">
    <citation type="journal article" date="2022" name="Nat. Genet.">
        <title>Improved pea reference genome and pan-genome highlight genomic features and evolutionary characteristics.</title>
        <authorList>
            <person name="Yang T."/>
            <person name="Liu R."/>
            <person name="Luo Y."/>
            <person name="Hu S."/>
            <person name="Wang D."/>
            <person name="Wang C."/>
            <person name="Pandey M.K."/>
            <person name="Ge S."/>
            <person name="Xu Q."/>
            <person name="Li N."/>
            <person name="Li G."/>
            <person name="Huang Y."/>
            <person name="Saxena R.K."/>
            <person name="Ji Y."/>
            <person name="Li M."/>
            <person name="Yan X."/>
            <person name="He Y."/>
            <person name="Liu Y."/>
            <person name="Wang X."/>
            <person name="Xiang C."/>
            <person name="Varshney R.K."/>
            <person name="Ding H."/>
            <person name="Gao S."/>
            <person name="Zong X."/>
        </authorList>
    </citation>
    <scope>NUCLEOTIDE SEQUENCE [LARGE SCALE GENOMIC DNA]</scope>
    <source>
        <strain evidence="5 6">cv. Zhongwan 6</strain>
    </source>
</reference>
<evidence type="ECO:0000313" key="6">
    <source>
        <dbReference type="Proteomes" id="UP001058974"/>
    </source>
</evidence>
<comment type="similarity">
    <text evidence="2">Belongs to the peptidase S8 family.</text>
</comment>
<dbReference type="AlphaFoldDB" id="A0A9D5A240"/>
<keyword evidence="3" id="KW-0732">Signal</keyword>
<dbReference type="InterPro" id="IPR032675">
    <property type="entry name" value="LRR_dom_sf"/>
</dbReference>
<dbReference type="Gene3D" id="3.80.10.10">
    <property type="entry name" value="Ribonuclease Inhibitor"/>
    <property type="match status" value="1"/>
</dbReference>
<dbReference type="SUPFAM" id="SSF52743">
    <property type="entry name" value="Subtilisin-like"/>
    <property type="match status" value="1"/>
</dbReference>
<evidence type="ECO:0000256" key="4">
    <source>
        <dbReference type="SAM" id="MobiDB-lite"/>
    </source>
</evidence>
<organism evidence="5 6">
    <name type="scientific">Pisum sativum</name>
    <name type="common">Garden pea</name>
    <name type="synonym">Lathyrus oleraceus</name>
    <dbReference type="NCBI Taxonomy" id="3888"/>
    <lineage>
        <taxon>Eukaryota</taxon>
        <taxon>Viridiplantae</taxon>
        <taxon>Streptophyta</taxon>
        <taxon>Embryophyta</taxon>
        <taxon>Tracheophyta</taxon>
        <taxon>Spermatophyta</taxon>
        <taxon>Magnoliopsida</taxon>
        <taxon>eudicotyledons</taxon>
        <taxon>Gunneridae</taxon>
        <taxon>Pentapetalae</taxon>
        <taxon>rosids</taxon>
        <taxon>fabids</taxon>
        <taxon>Fabales</taxon>
        <taxon>Fabaceae</taxon>
        <taxon>Papilionoideae</taxon>
        <taxon>50 kb inversion clade</taxon>
        <taxon>NPAAA clade</taxon>
        <taxon>Hologalegina</taxon>
        <taxon>IRL clade</taxon>
        <taxon>Fabeae</taxon>
        <taxon>Lathyrus</taxon>
    </lineage>
</organism>
<proteinExistence type="inferred from homology"/>
<gene>
    <name evidence="5" type="ORF">KIW84_075567</name>
</gene>
<dbReference type="GO" id="GO:0005576">
    <property type="term" value="C:extracellular region"/>
    <property type="evidence" value="ECO:0007669"/>
    <property type="project" value="UniProtKB-SubCell"/>
</dbReference>
<dbReference type="InterPro" id="IPR036852">
    <property type="entry name" value="Peptidase_S8/S53_dom_sf"/>
</dbReference>
<dbReference type="Gramene" id="Psat07G0556700-T1">
    <property type="protein sequence ID" value="KAI5390305.1"/>
    <property type="gene ID" value="KIW84_075567"/>
</dbReference>
<feature type="region of interest" description="Disordered" evidence="4">
    <location>
        <begin position="25"/>
        <end position="58"/>
    </location>
</feature>
<dbReference type="PANTHER" id="PTHR10795">
    <property type="entry name" value="PROPROTEIN CONVERTASE SUBTILISIN/KEXIN"/>
    <property type="match status" value="1"/>
</dbReference>
<evidence type="ECO:0000256" key="2">
    <source>
        <dbReference type="ARBA" id="ARBA00011073"/>
    </source>
</evidence>
<evidence type="ECO:0000256" key="1">
    <source>
        <dbReference type="ARBA" id="ARBA00004613"/>
    </source>
</evidence>
<comment type="subcellular location">
    <subcellularLocation>
        <location evidence="1">Secreted</location>
    </subcellularLocation>
</comment>
<dbReference type="GO" id="GO:0006508">
    <property type="term" value="P:proteolysis"/>
    <property type="evidence" value="ECO:0007669"/>
    <property type="project" value="InterPro"/>
</dbReference>
<dbReference type="EMBL" id="JAMSHJ010000007">
    <property type="protein sequence ID" value="KAI5390305.1"/>
    <property type="molecule type" value="Genomic_DNA"/>
</dbReference>